<dbReference type="Proteomes" id="UP001057402">
    <property type="component" value="Chromosome 10"/>
</dbReference>
<proteinExistence type="predicted"/>
<comment type="caution">
    <text evidence="1">The sequence shown here is derived from an EMBL/GenBank/DDBJ whole genome shotgun (WGS) entry which is preliminary data.</text>
</comment>
<reference evidence="2" key="1">
    <citation type="journal article" date="2023" name="Front. Plant Sci.">
        <title>Chromosomal-level genome assembly of Melastoma candidum provides insights into trichome evolution.</title>
        <authorList>
            <person name="Zhong Y."/>
            <person name="Wu W."/>
            <person name="Sun C."/>
            <person name="Zou P."/>
            <person name="Liu Y."/>
            <person name="Dai S."/>
            <person name="Zhou R."/>
        </authorList>
    </citation>
    <scope>NUCLEOTIDE SEQUENCE [LARGE SCALE GENOMIC DNA]</scope>
</reference>
<accession>A0ACB9MBN0</accession>
<gene>
    <name evidence="1" type="ORF">MLD38_034396</name>
</gene>
<name>A0ACB9MBN0_9MYRT</name>
<sequence>MVPLNWFPLASRNWRFSRRLRSGKSPERLFCSSWNRHRVESFLKDGGTVPVSWLLSRRSSCNEPREPSEAGIGPENEFLDRWRWRRLERLEMESGMGPAKEL</sequence>
<organism evidence="1 2">
    <name type="scientific">Melastoma candidum</name>
    <dbReference type="NCBI Taxonomy" id="119954"/>
    <lineage>
        <taxon>Eukaryota</taxon>
        <taxon>Viridiplantae</taxon>
        <taxon>Streptophyta</taxon>
        <taxon>Embryophyta</taxon>
        <taxon>Tracheophyta</taxon>
        <taxon>Spermatophyta</taxon>
        <taxon>Magnoliopsida</taxon>
        <taxon>eudicotyledons</taxon>
        <taxon>Gunneridae</taxon>
        <taxon>Pentapetalae</taxon>
        <taxon>rosids</taxon>
        <taxon>malvids</taxon>
        <taxon>Myrtales</taxon>
        <taxon>Melastomataceae</taxon>
        <taxon>Melastomatoideae</taxon>
        <taxon>Melastomateae</taxon>
        <taxon>Melastoma</taxon>
    </lineage>
</organism>
<dbReference type="EMBL" id="CM042889">
    <property type="protein sequence ID" value="KAI4320966.1"/>
    <property type="molecule type" value="Genomic_DNA"/>
</dbReference>
<protein>
    <submittedName>
        <fullName evidence="1">Uncharacterized protein</fullName>
    </submittedName>
</protein>
<evidence type="ECO:0000313" key="2">
    <source>
        <dbReference type="Proteomes" id="UP001057402"/>
    </source>
</evidence>
<keyword evidence="2" id="KW-1185">Reference proteome</keyword>
<evidence type="ECO:0000313" key="1">
    <source>
        <dbReference type="EMBL" id="KAI4320966.1"/>
    </source>
</evidence>